<gene>
    <name evidence="5" type="ORF">W97_05635</name>
</gene>
<dbReference type="Pfam" id="PF12796">
    <property type="entry name" value="Ank_2"/>
    <property type="match status" value="1"/>
</dbReference>
<dbReference type="OMA" id="ETDWTEM"/>
<dbReference type="HOGENOM" id="CLU_003548_0_0_1"/>
<dbReference type="PROSITE" id="PS50088">
    <property type="entry name" value="ANK_REPEAT"/>
    <property type="match status" value="5"/>
</dbReference>
<evidence type="ECO:0000256" key="1">
    <source>
        <dbReference type="ARBA" id="ARBA00022737"/>
    </source>
</evidence>
<dbReference type="Pfam" id="PF26128">
    <property type="entry name" value="Gad2"/>
    <property type="match status" value="1"/>
</dbReference>
<organism evidence="5 6">
    <name type="scientific">Coniosporium apollinis (strain CBS 100218)</name>
    <name type="common">Rock-inhabiting black yeast</name>
    <dbReference type="NCBI Taxonomy" id="1168221"/>
    <lineage>
        <taxon>Eukaryota</taxon>
        <taxon>Fungi</taxon>
        <taxon>Dikarya</taxon>
        <taxon>Ascomycota</taxon>
        <taxon>Pezizomycotina</taxon>
        <taxon>Dothideomycetes</taxon>
        <taxon>Dothideomycetes incertae sedis</taxon>
        <taxon>Coniosporium</taxon>
    </lineage>
</organism>
<dbReference type="InterPro" id="IPR036770">
    <property type="entry name" value="Ankyrin_rpt-contain_sf"/>
</dbReference>
<dbReference type="Gene3D" id="1.25.40.20">
    <property type="entry name" value="Ankyrin repeat-containing domain"/>
    <property type="match status" value="5"/>
</dbReference>
<evidence type="ECO:0000256" key="3">
    <source>
        <dbReference type="PROSITE-ProRule" id="PRU00023"/>
    </source>
</evidence>
<feature type="compositionally biased region" description="Basic and acidic residues" evidence="4">
    <location>
        <begin position="607"/>
        <end position="626"/>
    </location>
</feature>
<dbReference type="SUPFAM" id="SSF48403">
    <property type="entry name" value="Ankyrin repeat"/>
    <property type="match status" value="2"/>
</dbReference>
<reference evidence="6" key="1">
    <citation type="submission" date="2012-06" db="EMBL/GenBank/DDBJ databases">
        <title>The genome sequence of Coniosporium apollinis CBS 100218.</title>
        <authorList>
            <consortium name="The Broad Institute Genome Sequencing Platform"/>
            <person name="Cuomo C."/>
            <person name="Gorbushina A."/>
            <person name="Noack S."/>
            <person name="Walker B."/>
            <person name="Young S.K."/>
            <person name="Zeng Q."/>
            <person name="Gargeya S."/>
            <person name="Fitzgerald M."/>
            <person name="Haas B."/>
            <person name="Abouelleil A."/>
            <person name="Alvarado L."/>
            <person name="Arachchi H.M."/>
            <person name="Berlin A.M."/>
            <person name="Chapman S.B."/>
            <person name="Goldberg J."/>
            <person name="Griggs A."/>
            <person name="Gujja S."/>
            <person name="Hansen M."/>
            <person name="Howarth C."/>
            <person name="Imamovic A."/>
            <person name="Larimer J."/>
            <person name="McCowan C."/>
            <person name="Montmayeur A."/>
            <person name="Murphy C."/>
            <person name="Neiman D."/>
            <person name="Pearson M."/>
            <person name="Priest M."/>
            <person name="Roberts A."/>
            <person name="Saif S."/>
            <person name="Shea T."/>
            <person name="Sisk P."/>
            <person name="Sykes S."/>
            <person name="Wortman J."/>
            <person name="Nusbaum C."/>
            <person name="Birren B."/>
        </authorList>
    </citation>
    <scope>NUCLEOTIDE SEQUENCE [LARGE SCALE GENOMIC DNA]</scope>
    <source>
        <strain evidence="6">CBS 100218</strain>
    </source>
</reference>
<keyword evidence="6" id="KW-1185">Reference proteome</keyword>
<sequence>MAPSQPEAQSTSVPSLPVKHRELVPYIAAYAKTPISELLQPFNQHEAKLRELFAQEPEHPTLSDPHVNTVPVFDGHETEITVRARDLGAESPEEKERYLMPLKDEERKSTGAPAVVQSFKDFQTNFNLFSESSLVDLNWSNVVAAGSSVVTSLLPVPEKYGGSKKTLRQYYHEILAPASDVDLFLYGLTEDEAVEKIKQIEKSIKDSILYETTTIRTKNAITIASQYPTRHVQIVLRIYKSISEILTGFDVDCSCVAYDGKQVYVTPRALAAFVTQSNQIDLTRRSPSYESRLSKYSHRGFEVYWPLLDRTRIDPTIFERSFSGTVGLARLLVLEKLPKASDRDRYMDQRRSERGRPPLDRYRRYRHSIRGNIKDDYDDEVADWVEEDEVSNYHTFTIPYGQKFHARKIEKLLYTKDLLLNAEWNKPKDREVNLHRHPAFFGSVEDVIHDCCGYCPKPLTPEDEEVAEAESKVYISGNISFIKDDPGRQAIGSFNPITDDDWTEMAYVGNTARLCQAIVDCDLEHVQDWLAQEGSNPNRRDYTGRTPLHLAVISSTPEIVQCLIDHGARLVARLADGRTALHLAAARGSAHMVKSLLGKSEQNEEEEARKEELRKQSKAITPKEDNNASSATGEDDDVEMVDIEEETSDDEVAMRSTTTGSFVDIKRSQDQANNGNLIQEEDQDEPDIYDVNVVAWDAPCSPLHLAIVNGHVDVVQELVQNFGADVLLPIKLAVSTGGGTATLTLVLALQLPAAKAQEMTQTLLKLGASSAQADMNQATALHYYAATGSDCLQVLFDYDAPAVKRALNHLAVGGSSYNYLAISPLMAAIEARNALGAIKLLTAGAAPSVDFDRFIKSYQTKFENNYGQDPEQHQKRFKKQLEQPVILAVEYERPAVVLELLRRGVDPNTLTRLAHQRVDNGYPSDQSAVGSLLDRVQAKITQLNNYLNLEKSAHGSTVEQLQEDAYYLKGLVEGSYKHWFAKKELQWAKAHIKRQQEQNERIGKSTEEKKGEKEKREAAKQLMAQYEVVLAELEKKGAKSFKELYPEAQEHPTGITYPYNYKPAKAEPFTIKFNFQVPDLTETRKEAYLELFQAAWSGDLATIKKLTLAPWGPDADRVPLKIAIQDSKGFSPFHVAVLRGHLPVAKAILEVAQAQYQPKKAQRMKYTMNEDDEYSDEDSEADGDSIHVYSALVDEQFTIDNIGEVSTQVKSDVTPVAMLNRSCPVWSLVGDKDNQNLPGSLLMYAINTDDVNLAKYLLNLGVEFSTHPKDDNESSSIYSVSYSDFTYAMELGRIHILAEIIKRTGAGIPLDDLVKKSGVEVAEKPKYYRGLSVHGKKRADWAAAGRGDRVPSQPTVKHPPLLEAAYSGSIESVEWFLSDAPMRYYSTFASTNKRDERLQNLAKASGGIDQSVYRWLATRDDLIVHCAILSNPSDTSVSLINYLIRTFPSGLEKKSQSGHTPLHVAFSLRRVAATKALLAAGADPTTRDHRGNNILHSLLCPISNQGRIFANDKYLNEILELLDPALIATLATQRSADGPGSATPLARWTKSITNDSWYSSTQRYQSSVVDENKHAAVLRIILAFSANGEELALIDGAGDTPLHTAVRIKAPRLLDLMLEKRPDLLYRENATGRTPAEMARDAWIHQVVWNAPKLKGLDSYSMYRSNVQGLVDRSPETFVEEKDERSDERKVWDVCQNWMEKDNAGSRKRKLVSLFEANEVAKRVAGQQGVRGRYGPRAMFGTEAMEDQKNDEKEDEDKCDEITAWYATAAQWEDNPSYVAPSPWRSGR</sequence>
<dbReference type="PANTHER" id="PTHR24198:SF165">
    <property type="entry name" value="ANKYRIN REPEAT-CONTAINING PROTEIN-RELATED"/>
    <property type="match status" value="1"/>
</dbReference>
<dbReference type="STRING" id="1168221.R7YWF7"/>
<dbReference type="SMART" id="SM00248">
    <property type="entry name" value="ANK"/>
    <property type="match status" value="12"/>
</dbReference>
<keyword evidence="1" id="KW-0677">Repeat</keyword>
<dbReference type="Proteomes" id="UP000016924">
    <property type="component" value="Unassembled WGS sequence"/>
</dbReference>
<feature type="repeat" description="ANK" evidence="3">
    <location>
        <begin position="576"/>
        <end position="608"/>
    </location>
</feature>
<evidence type="ECO:0000256" key="4">
    <source>
        <dbReference type="SAM" id="MobiDB-lite"/>
    </source>
</evidence>
<dbReference type="eggNOG" id="ENOG502QU61">
    <property type="taxonomic scope" value="Eukaryota"/>
</dbReference>
<evidence type="ECO:0008006" key="7">
    <source>
        <dbReference type="Google" id="ProtNLM"/>
    </source>
</evidence>
<accession>R7YWF7</accession>
<dbReference type="OrthoDB" id="539213at2759"/>
<feature type="repeat" description="ANK" evidence="3">
    <location>
        <begin position="1457"/>
        <end position="1489"/>
    </location>
</feature>
<feature type="repeat" description="ANK" evidence="3">
    <location>
        <begin position="543"/>
        <end position="575"/>
    </location>
</feature>
<dbReference type="Pfam" id="PF00023">
    <property type="entry name" value="Ank"/>
    <property type="match status" value="2"/>
</dbReference>
<dbReference type="GeneID" id="19902946"/>
<dbReference type="EMBL" id="JH767579">
    <property type="protein sequence ID" value="EON66242.1"/>
    <property type="molecule type" value="Genomic_DNA"/>
</dbReference>
<evidence type="ECO:0000313" key="5">
    <source>
        <dbReference type="EMBL" id="EON66242.1"/>
    </source>
</evidence>
<keyword evidence="2 3" id="KW-0040">ANK repeat</keyword>
<proteinExistence type="predicted"/>
<evidence type="ECO:0000256" key="2">
    <source>
        <dbReference type="ARBA" id="ARBA00023043"/>
    </source>
</evidence>
<evidence type="ECO:0000313" key="6">
    <source>
        <dbReference type="Proteomes" id="UP000016924"/>
    </source>
</evidence>
<protein>
    <recommendedName>
        <fullName evidence="7">Ankyrin repeat protein</fullName>
    </recommendedName>
</protein>
<dbReference type="PANTHER" id="PTHR24198">
    <property type="entry name" value="ANKYRIN REPEAT AND PROTEIN KINASE DOMAIN-CONTAINING PROTEIN"/>
    <property type="match status" value="1"/>
</dbReference>
<dbReference type="PROSITE" id="PS50297">
    <property type="entry name" value="ANK_REP_REGION"/>
    <property type="match status" value="4"/>
</dbReference>
<dbReference type="RefSeq" id="XP_007781559.1">
    <property type="nucleotide sequence ID" value="XM_007783369.1"/>
</dbReference>
<name>R7YWF7_CONA1</name>
<feature type="repeat" description="ANK" evidence="3">
    <location>
        <begin position="1128"/>
        <end position="1150"/>
    </location>
</feature>
<dbReference type="InterPro" id="IPR002110">
    <property type="entry name" value="Ankyrin_rpt"/>
</dbReference>
<feature type="compositionally biased region" description="Acidic residues" evidence="4">
    <location>
        <begin position="633"/>
        <end position="651"/>
    </location>
</feature>
<feature type="region of interest" description="Disordered" evidence="4">
    <location>
        <begin position="597"/>
        <end position="661"/>
    </location>
</feature>
<feature type="repeat" description="ANK" evidence="3">
    <location>
        <begin position="1597"/>
        <end position="1629"/>
    </location>
</feature>